<dbReference type="InterPro" id="IPR016024">
    <property type="entry name" value="ARM-type_fold"/>
</dbReference>
<evidence type="ECO:0000313" key="2">
    <source>
        <dbReference type="Proteomes" id="UP000604046"/>
    </source>
</evidence>
<gene>
    <name evidence="1" type="ORF">SNAT2548_LOCUS17692</name>
</gene>
<dbReference type="EMBL" id="CAJNDS010002120">
    <property type="protein sequence ID" value="CAE7338051.1"/>
    <property type="molecule type" value="Genomic_DNA"/>
</dbReference>
<protein>
    <recommendedName>
        <fullName evidence="3">HEAT repeat domain-containing protein</fullName>
    </recommendedName>
</protein>
<proteinExistence type="predicted"/>
<evidence type="ECO:0008006" key="3">
    <source>
        <dbReference type="Google" id="ProtNLM"/>
    </source>
</evidence>
<name>A0A812P6K4_9DINO</name>
<dbReference type="SUPFAM" id="SSF48371">
    <property type="entry name" value="ARM repeat"/>
    <property type="match status" value="1"/>
</dbReference>
<comment type="caution">
    <text evidence="1">The sequence shown here is derived from an EMBL/GenBank/DDBJ whole genome shotgun (WGS) entry which is preliminary data.</text>
</comment>
<accession>A0A812P6K4</accession>
<dbReference type="Gene3D" id="1.25.10.10">
    <property type="entry name" value="Leucine-rich Repeat Variant"/>
    <property type="match status" value="1"/>
</dbReference>
<dbReference type="InterPro" id="IPR011989">
    <property type="entry name" value="ARM-like"/>
</dbReference>
<organism evidence="1 2">
    <name type="scientific">Symbiodinium natans</name>
    <dbReference type="NCBI Taxonomy" id="878477"/>
    <lineage>
        <taxon>Eukaryota</taxon>
        <taxon>Sar</taxon>
        <taxon>Alveolata</taxon>
        <taxon>Dinophyceae</taxon>
        <taxon>Suessiales</taxon>
        <taxon>Symbiodiniaceae</taxon>
        <taxon>Symbiodinium</taxon>
    </lineage>
</organism>
<sequence>MGCATSATITEDNVEDLRTRIRKLKDPQLDDAAKARELRLLGKWPGMGPHIAAEGGVSAILELLEGGSDWLKKEAAEALFCRAQGDDDFARAIVACGGRAQLEAVANDGRPDPDSTVVGGRNVARAVLNICQKVPETAEAAA</sequence>
<evidence type="ECO:0000313" key="1">
    <source>
        <dbReference type="EMBL" id="CAE7338051.1"/>
    </source>
</evidence>
<reference evidence="1" key="1">
    <citation type="submission" date="2021-02" db="EMBL/GenBank/DDBJ databases">
        <authorList>
            <person name="Dougan E. K."/>
            <person name="Rhodes N."/>
            <person name="Thang M."/>
            <person name="Chan C."/>
        </authorList>
    </citation>
    <scope>NUCLEOTIDE SEQUENCE</scope>
</reference>
<dbReference type="Proteomes" id="UP000604046">
    <property type="component" value="Unassembled WGS sequence"/>
</dbReference>
<keyword evidence="2" id="KW-1185">Reference proteome</keyword>
<dbReference type="AlphaFoldDB" id="A0A812P6K4"/>